<evidence type="ECO:0000313" key="1">
    <source>
        <dbReference type="EMBL" id="AZV45371.1"/>
    </source>
</evidence>
<reference evidence="1 2" key="1">
    <citation type="submission" date="2018-01" db="EMBL/GenBank/DDBJ databases">
        <title>Bacillus asahii Genome sequencing and assembly.</title>
        <authorList>
            <person name="Jiang H."/>
            <person name="Feng Y."/>
            <person name="Zhao F."/>
            <person name="Lin X."/>
        </authorList>
    </citation>
    <scope>NUCLEOTIDE SEQUENCE [LARGE SCALE GENOMIC DNA]</scope>
    <source>
        <strain evidence="1 2">OM18</strain>
    </source>
</reference>
<organism evidence="1 2">
    <name type="scientific">Peribacillus asahii</name>
    <dbReference type="NCBI Taxonomy" id="228899"/>
    <lineage>
        <taxon>Bacteria</taxon>
        <taxon>Bacillati</taxon>
        <taxon>Bacillota</taxon>
        <taxon>Bacilli</taxon>
        <taxon>Bacillales</taxon>
        <taxon>Bacillaceae</taxon>
        <taxon>Peribacillus</taxon>
    </lineage>
</organism>
<dbReference type="EMBL" id="CP026095">
    <property type="protein sequence ID" value="AZV45371.1"/>
    <property type="molecule type" value="Genomic_DNA"/>
</dbReference>
<protein>
    <submittedName>
        <fullName evidence="1">Uncharacterized protein</fullName>
    </submittedName>
</protein>
<accession>A0A3T0KYJ1</accession>
<sequence length="40" mass="4630">MSDFFRLAEGELVRIVTGYIFLSNKEGPRKLKSNWKTVAK</sequence>
<proteinExistence type="predicted"/>
<name>A0A3T0KYJ1_9BACI</name>
<dbReference type="AlphaFoldDB" id="A0A3T0KYJ1"/>
<gene>
    <name evidence="1" type="ORF">BAOM_4809</name>
</gene>
<dbReference type="Proteomes" id="UP000283095">
    <property type="component" value="Chromosome"/>
</dbReference>
<dbReference type="KEGG" id="pasa:BAOM_4809"/>
<evidence type="ECO:0000313" key="2">
    <source>
        <dbReference type="Proteomes" id="UP000283095"/>
    </source>
</evidence>